<sequence length="169" mass="17724">MIANLSLLLAAGALIAAGVYLVLDRAMTKMMLGLLLMGNGVNLLILLSGGSTGSPPIVGRNSLLYGDKISDPLAQAMILTAIVISMAMTAFILTLAYRQYRYRTQDVVEDDTEDTAIAARPSTASAAPDHDASADPATGKVTKDGDNFGPQSFEAPVNYDASAKETKND</sequence>
<evidence type="ECO:0000256" key="3">
    <source>
        <dbReference type="ARBA" id="ARBA00022475"/>
    </source>
</evidence>
<keyword evidence="5 8" id="KW-1133">Transmembrane helix</keyword>
<name>A0A0F6R320_9CORY</name>
<evidence type="ECO:0000256" key="4">
    <source>
        <dbReference type="ARBA" id="ARBA00022692"/>
    </source>
</evidence>
<dbReference type="AlphaFoldDB" id="A0A0F6R320"/>
<dbReference type="RefSeq" id="WP_046440543.1">
    <property type="nucleotide sequence ID" value="NZ_CP011312.1"/>
</dbReference>
<feature type="transmembrane region" description="Helical" evidence="8">
    <location>
        <begin position="6"/>
        <end position="23"/>
    </location>
</feature>
<proteinExistence type="inferred from homology"/>
<dbReference type="OrthoDB" id="9799219at2"/>
<accession>A0A0F6R320</accession>
<organism evidence="9 11">
    <name type="scientific">Corynebacterium kutscheri</name>
    <dbReference type="NCBI Taxonomy" id="35755"/>
    <lineage>
        <taxon>Bacteria</taxon>
        <taxon>Bacillati</taxon>
        <taxon>Actinomycetota</taxon>
        <taxon>Actinomycetes</taxon>
        <taxon>Mycobacteriales</taxon>
        <taxon>Corynebacteriaceae</taxon>
        <taxon>Corynebacterium</taxon>
    </lineage>
</organism>
<dbReference type="PANTHER" id="PTHR34583:SF2">
    <property type="entry name" value="ANTIPORTER SUBUNIT MNHC2-RELATED"/>
    <property type="match status" value="1"/>
</dbReference>
<evidence type="ECO:0000313" key="12">
    <source>
        <dbReference type="Proteomes" id="UP000271380"/>
    </source>
</evidence>
<protein>
    <submittedName>
        <fullName evidence="10">Monovalent cation/H+ antiporter subunit C</fullName>
    </submittedName>
    <submittedName>
        <fullName evidence="9">Multisubunit Na+/H+ antiporter, MnhC subunit</fullName>
    </submittedName>
</protein>
<evidence type="ECO:0000256" key="5">
    <source>
        <dbReference type="ARBA" id="ARBA00022989"/>
    </source>
</evidence>
<evidence type="ECO:0000256" key="6">
    <source>
        <dbReference type="ARBA" id="ARBA00023136"/>
    </source>
</evidence>
<evidence type="ECO:0000256" key="1">
    <source>
        <dbReference type="ARBA" id="ARBA00004651"/>
    </source>
</evidence>
<dbReference type="Pfam" id="PF00420">
    <property type="entry name" value="Oxidored_q2"/>
    <property type="match status" value="1"/>
</dbReference>
<evidence type="ECO:0000256" key="7">
    <source>
        <dbReference type="SAM" id="MobiDB-lite"/>
    </source>
</evidence>
<keyword evidence="6 8" id="KW-0472">Membrane</keyword>
<reference evidence="10 12" key="2">
    <citation type="submission" date="2018-12" db="EMBL/GenBank/DDBJ databases">
        <authorList>
            <consortium name="Pathogen Informatics"/>
        </authorList>
    </citation>
    <scope>NUCLEOTIDE SEQUENCE [LARGE SCALE GENOMIC DNA]</scope>
    <source>
        <strain evidence="10 12">NCTC949</strain>
    </source>
</reference>
<dbReference type="InterPro" id="IPR039428">
    <property type="entry name" value="NUOK/Mnh_C1-like"/>
</dbReference>
<dbReference type="GO" id="GO:0005886">
    <property type="term" value="C:plasma membrane"/>
    <property type="evidence" value="ECO:0007669"/>
    <property type="project" value="UniProtKB-SubCell"/>
</dbReference>
<dbReference type="Proteomes" id="UP000271380">
    <property type="component" value="Chromosome"/>
</dbReference>
<feature type="transmembrane region" description="Helical" evidence="8">
    <location>
        <begin position="30"/>
        <end position="53"/>
    </location>
</feature>
<evidence type="ECO:0000256" key="8">
    <source>
        <dbReference type="SAM" id="Phobius"/>
    </source>
</evidence>
<dbReference type="InterPro" id="IPR050601">
    <property type="entry name" value="CPA3_antiporter_subunitC"/>
</dbReference>
<feature type="region of interest" description="Disordered" evidence="7">
    <location>
        <begin position="119"/>
        <end position="169"/>
    </location>
</feature>
<keyword evidence="4 8" id="KW-0812">Transmembrane</keyword>
<evidence type="ECO:0000313" key="9">
    <source>
        <dbReference type="EMBL" id="AKE41993.1"/>
    </source>
</evidence>
<feature type="transmembrane region" description="Helical" evidence="8">
    <location>
        <begin position="73"/>
        <end position="97"/>
    </location>
</feature>
<dbReference type="HOGENOM" id="CLU_082058_0_2_11"/>
<dbReference type="NCBIfam" id="NF005929">
    <property type="entry name" value="PRK07946.1"/>
    <property type="match status" value="1"/>
</dbReference>
<dbReference type="PANTHER" id="PTHR34583">
    <property type="entry name" value="ANTIPORTER SUBUNIT MNHC2-RELATED"/>
    <property type="match status" value="1"/>
</dbReference>
<comment type="similarity">
    <text evidence="2">Belongs to the CPA3 antiporters (TC 2.A.63) subunit C family.</text>
</comment>
<dbReference type="Proteomes" id="UP000033457">
    <property type="component" value="Chromosome"/>
</dbReference>
<evidence type="ECO:0000313" key="11">
    <source>
        <dbReference type="Proteomes" id="UP000033457"/>
    </source>
</evidence>
<dbReference type="Gene3D" id="1.10.287.3510">
    <property type="match status" value="1"/>
</dbReference>
<gene>
    <name evidence="10" type="primary">mrpC</name>
    <name evidence="10" type="ORF">NCTC949_01003</name>
    <name evidence="9" type="ORF">UL82_09275</name>
</gene>
<dbReference type="EMBL" id="LR134377">
    <property type="protein sequence ID" value="VEH06204.1"/>
    <property type="molecule type" value="Genomic_DNA"/>
</dbReference>
<evidence type="ECO:0000256" key="2">
    <source>
        <dbReference type="ARBA" id="ARBA00010388"/>
    </source>
</evidence>
<dbReference type="STRING" id="35755.UL82_09275"/>
<keyword evidence="3" id="KW-1003">Cell membrane</keyword>
<dbReference type="KEGG" id="cku:UL82_09275"/>
<comment type="subcellular location">
    <subcellularLocation>
        <location evidence="1">Cell membrane</location>
        <topology evidence="1">Multi-pass membrane protein</topology>
    </subcellularLocation>
</comment>
<dbReference type="EMBL" id="CP011312">
    <property type="protein sequence ID" value="AKE41993.1"/>
    <property type="molecule type" value="Genomic_DNA"/>
</dbReference>
<evidence type="ECO:0000313" key="10">
    <source>
        <dbReference type="EMBL" id="VEH06204.1"/>
    </source>
</evidence>
<reference evidence="9 11" key="1">
    <citation type="journal article" date="2015" name="Genome Announc.">
        <title>Complete Genome Sequence of Corynebacterium kutscheri DSM 20755, a Corynebacterial Type Strain with Remarkably Low G+C Content of Chromosomal DNA.</title>
        <authorList>
            <person name="Ruckert C."/>
            <person name="Albersmeier A."/>
            <person name="Winkler A."/>
            <person name="Tauch A."/>
        </authorList>
    </citation>
    <scope>NUCLEOTIDE SEQUENCE [LARGE SCALE GENOMIC DNA]</scope>
    <source>
        <strain evidence="9 11">DSM 20755</strain>
    </source>
</reference>
<keyword evidence="11" id="KW-1185">Reference proteome</keyword>